<feature type="transmembrane region" description="Helical" evidence="10">
    <location>
        <begin position="164"/>
        <end position="188"/>
    </location>
</feature>
<feature type="transmembrane region" description="Helical" evidence="10">
    <location>
        <begin position="264"/>
        <end position="286"/>
    </location>
</feature>
<feature type="transmembrane region" description="Helical" evidence="10">
    <location>
        <begin position="292"/>
        <end position="313"/>
    </location>
</feature>
<reference evidence="11" key="1">
    <citation type="journal article" date="2023" name="G3 (Bethesda)">
        <title>Whole genome assemblies of Zophobas morio and Tenebrio molitor.</title>
        <authorList>
            <person name="Kaur S."/>
            <person name="Stinson S.A."/>
            <person name="diCenzo G.C."/>
        </authorList>
    </citation>
    <scope>NUCLEOTIDE SEQUENCE</scope>
    <source>
        <strain evidence="11">QUZm001</strain>
    </source>
</reference>
<proteinExistence type="inferred from homology"/>
<evidence type="ECO:0000256" key="10">
    <source>
        <dbReference type="RuleBase" id="RU351113"/>
    </source>
</evidence>
<sequence>MSLIKESLGLNLTILQIFGLHPPNKGKWVYKIYSYFIYLVMITPVSVLSCLYLLLEDVDMDKISDNAFLACQMACKIIKFLPFIVKSEEITKNIYMLENPQFVMYKKRHEEIIADCVYVCKRNCRIFLFFCFVSIVGLAVKPLLKHGKPLPLELWLPFDVRDQPWMYYSVYVYIILGVICGGFSNGAIDPLLSGMMYHITAQIKILKNNLQFLGEDLDETLAQHSTISDFLKAKILYYKIQRCVQHHMAILEFVENFEKLYSSVVFSQFAASVFVICICCLCLSMVEPLTVVFFAMIVFLITMLSEIFLYCYYGTTLFEENNSLMGAVYMGNWYDYDNKSKTSLLILMERSKRPLIITAGKLLDLSLETFTTILRRAYSLLAVLKNY</sequence>
<keyword evidence="8 10" id="KW-0675">Receptor</keyword>
<evidence type="ECO:0000256" key="1">
    <source>
        <dbReference type="ARBA" id="ARBA00004651"/>
    </source>
</evidence>
<dbReference type="Pfam" id="PF02949">
    <property type="entry name" value="7tm_6"/>
    <property type="match status" value="1"/>
</dbReference>
<keyword evidence="6 10" id="KW-1133">Transmembrane helix</keyword>
<evidence type="ECO:0000256" key="9">
    <source>
        <dbReference type="ARBA" id="ARBA00023224"/>
    </source>
</evidence>
<keyword evidence="4 10" id="KW-0812">Transmembrane</keyword>
<comment type="caution">
    <text evidence="10">Lacks conserved residue(s) required for the propagation of feature annotation.</text>
</comment>
<keyword evidence="2" id="KW-1003">Cell membrane</keyword>
<evidence type="ECO:0000256" key="2">
    <source>
        <dbReference type="ARBA" id="ARBA00022475"/>
    </source>
</evidence>
<comment type="similarity">
    <text evidence="10">Belongs to the insect chemoreceptor superfamily. Heteromeric odorant receptor channel (TC 1.A.69) family.</text>
</comment>
<dbReference type="PANTHER" id="PTHR21137">
    <property type="entry name" value="ODORANT RECEPTOR"/>
    <property type="match status" value="1"/>
</dbReference>
<evidence type="ECO:0000256" key="7">
    <source>
        <dbReference type="ARBA" id="ARBA00023136"/>
    </source>
</evidence>
<name>A0AA38IHG1_9CUCU</name>
<accession>A0AA38IHG1</accession>
<protein>
    <recommendedName>
        <fullName evidence="10">Odorant receptor</fullName>
    </recommendedName>
</protein>
<dbReference type="GO" id="GO:0005549">
    <property type="term" value="F:odorant binding"/>
    <property type="evidence" value="ECO:0007669"/>
    <property type="project" value="InterPro"/>
</dbReference>
<comment type="subcellular location">
    <subcellularLocation>
        <location evidence="1 10">Cell membrane</location>
        <topology evidence="1 10">Multi-pass membrane protein</topology>
    </subcellularLocation>
</comment>
<keyword evidence="9 10" id="KW-0807">Transducer</keyword>
<gene>
    <name evidence="11" type="ORF">Zmor_015685</name>
</gene>
<evidence type="ECO:0000256" key="8">
    <source>
        <dbReference type="ARBA" id="ARBA00023170"/>
    </source>
</evidence>
<feature type="transmembrane region" description="Helical" evidence="10">
    <location>
        <begin position="32"/>
        <end position="55"/>
    </location>
</feature>
<dbReference type="PANTHER" id="PTHR21137:SF35">
    <property type="entry name" value="ODORANT RECEPTOR 19A-RELATED"/>
    <property type="match status" value="1"/>
</dbReference>
<keyword evidence="7 10" id="KW-0472">Membrane</keyword>
<evidence type="ECO:0000256" key="3">
    <source>
        <dbReference type="ARBA" id="ARBA00022606"/>
    </source>
</evidence>
<evidence type="ECO:0000256" key="6">
    <source>
        <dbReference type="ARBA" id="ARBA00022989"/>
    </source>
</evidence>
<organism evidence="11 12">
    <name type="scientific">Zophobas morio</name>
    <dbReference type="NCBI Taxonomy" id="2755281"/>
    <lineage>
        <taxon>Eukaryota</taxon>
        <taxon>Metazoa</taxon>
        <taxon>Ecdysozoa</taxon>
        <taxon>Arthropoda</taxon>
        <taxon>Hexapoda</taxon>
        <taxon>Insecta</taxon>
        <taxon>Pterygota</taxon>
        <taxon>Neoptera</taxon>
        <taxon>Endopterygota</taxon>
        <taxon>Coleoptera</taxon>
        <taxon>Polyphaga</taxon>
        <taxon>Cucujiformia</taxon>
        <taxon>Tenebrionidae</taxon>
        <taxon>Zophobas</taxon>
    </lineage>
</organism>
<keyword evidence="3 10" id="KW-0716">Sensory transduction</keyword>
<keyword evidence="5 10" id="KW-0552">Olfaction</keyword>
<evidence type="ECO:0000256" key="5">
    <source>
        <dbReference type="ARBA" id="ARBA00022725"/>
    </source>
</evidence>
<dbReference type="Proteomes" id="UP001168821">
    <property type="component" value="Unassembled WGS sequence"/>
</dbReference>
<evidence type="ECO:0000313" key="11">
    <source>
        <dbReference type="EMBL" id="KAJ3656625.1"/>
    </source>
</evidence>
<keyword evidence="12" id="KW-1185">Reference proteome</keyword>
<evidence type="ECO:0000313" key="12">
    <source>
        <dbReference type="Proteomes" id="UP001168821"/>
    </source>
</evidence>
<dbReference type="AlphaFoldDB" id="A0AA38IHG1"/>
<comment type="caution">
    <text evidence="11">The sequence shown here is derived from an EMBL/GenBank/DDBJ whole genome shotgun (WGS) entry which is preliminary data.</text>
</comment>
<evidence type="ECO:0000256" key="4">
    <source>
        <dbReference type="ARBA" id="ARBA00022692"/>
    </source>
</evidence>
<dbReference type="GO" id="GO:0004984">
    <property type="term" value="F:olfactory receptor activity"/>
    <property type="evidence" value="ECO:0007669"/>
    <property type="project" value="InterPro"/>
</dbReference>
<dbReference type="EMBL" id="JALNTZ010000004">
    <property type="protein sequence ID" value="KAJ3656625.1"/>
    <property type="molecule type" value="Genomic_DNA"/>
</dbReference>
<feature type="transmembrane region" description="Helical" evidence="10">
    <location>
        <begin position="126"/>
        <end position="144"/>
    </location>
</feature>
<dbReference type="GO" id="GO:0007165">
    <property type="term" value="P:signal transduction"/>
    <property type="evidence" value="ECO:0007669"/>
    <property type="project" value="UniProtKB-KW"/>
</dbReference>
<dbReference type="GO" id="GO:0005886">
    <property type="term" value="C:plasma membrane"/>
    <property type="evidence" value="ECO:0007669"/>
    <property type="project" value="UniProtKB-SubCell"/>
</dbReference>
<dbReference type="InterPro" id="IPR004117">
    <property type="entry name" value="7tm6_olfct_rcpt"/>
</dbReference>